<evidence type="ECO:0000256" key="1">
    <source>
        <dbReference type="SAM" id="Coils"/>
    </source>
</evidence>
<dbReference type="AlphaFoldDB" id="A0A0F9JFD5"/>
<keyword evidence="1" id="KW-0175">Coiled coil</keyword>
<gene>
    <name evidence="2" type="ORF">LCGC14_1462250</name>
</gene>
<dbReference type="Pfam" id="PF13365">
    <property type="entry name" value="Trypsin_2"/>
    <property type="match status" value="1"/>
</dbReference>
<reference evidence="2" key="1">
    <citation type="journal article" date="2015" name="Nature">
        <title>Complex archaea that bridge the gap between prokaryotes and eukaryotes.</title>
        <authorList>
            <person name="Spang A."/>
            <person name="Saw J.H."/>
            <person name="Jorgensen S.L."/>
            <person name="Zaremba-Niedzwiedzka K."/>
            <person name="Martijn J."/>
            <person name="Lind A.E."/>
            <person name="van Eijk R."/>
            <person name="Schleper C."/>
            <person name="Guy L."/>
            <person name="Ettema T.J."/>
        </authorList>
    </citation>
    <scope>NUCLEOTIDE SEQUENCE</scope>
</reference>
<dbReference type="EMBL" id="LAZR01010193">
    <property type="protein sequence ID" value="KKM68303.1"/>
    <property type="molecule type" value="Genomic_DNA"/>
</dbReference>
<organism evidence="2">
    <name type="scientific">marine sediment metagenome</name>
    <dbReference type="NCBI Taxonomy" id="412755"/>
    <lineage>
        <taxon>unclassified sequences</taxon>
        <taxon>metagenomes</taxon>
        <taxon>ecological metagenomes</taxon>
    </lineage>
</organism>
<sequence>MKTAIAAIAIFISLVLGGAAFMVSDVFESHPTKQEIRTLARASSVQLAFHFPVLHAYFAEPLKDKEQVTVALLDKIFDEKIELIQKEIQEAILKERKWQSKERYSTYPTEIDAWIESPSRTSIPLGMMVPDHAKWLKNVLIVAEVEKEEIDPYDKEYKDDVRSISETANVSLPKAKEILSRIKASGYTISKEEIKKSTDVKLLHLSDWTTNYPTILKWEVTVEGEPDINIILGYDPYRGILEVRPIPKDRRVRVIASYYDLKDEFKVKPDEVNALEREKKELQERLDRLQKEKDELGKKYYKATHEKSDTKRNIGKATWADVKYGRVKVEEFWMVGAATGLYLGNTEVSSQGIEGRDKTWQGWRKAGRYSTEKTKGTAGVILTNAHVAHQAIDFKVYISKDLEHIWLVWPGKPYARYTADSDHFGAPAYVYNIDGENVISWDFDSALMLTSPVVGMEKNRAILGDSDKIETGQKMMVVGNPSLVQKFTSEGVITNKKYSLWQSIYTANWFPEIKNKPQYNYIKNATLWFDAMAHGGNSGSGIWMTEGSQKGTVVGLLNMGLTRPLAFAPIKKRSISLANETKNIKLIDTPAGSFFVGNELAKPTKEYMLKFFEQHPVEKAEYSMAYEHFLLDYPTFKIVTEEMAYVAMAGMTAAIPINHIKRFLQERGIDPKQFNWGKELDTQYFAR</sequence>
<comment type="caution">
    <text evidence="2">The sequence shown here is derived from an EMBL/GenBank/DDBJ whole genome shotgun (WGS) entry which is preliminary data.</text>
</comment>
<proteinExistence type="predicted"/>
<dbReference type="InterPro" id="IPR043504">
    <property type="entry name" value="Peptidase_S1_PA_chymotrypsin"/>
</dbReference>
<name>A0A0F9JFD5_9ZZZZ</name>
<protein>
    <submittedName>
        <fullName evidence="2">Uncharacterized protein</fullName>
    </submittedName>
</protein>
<feature type="coiled-coil region" evidence="1">
    <location>
        <begin position="272"/>
        <end position="306"/>
    </location>
</feature>
<accession>A0A0F9JFD5</accession>
<dbReference type="SUPFAM" id="SSF50494">
    <property type="entry name" value="Trypsin-like serine proteases"/>
    <property type="match status" value="1"/>
</dbReference>
<dbReference type="Gene3D" id="2.40.10.10">
    <property type="entry name" value="Trypsin-like serine proteases"/>
    <property type="match status" value="1"/>
</dbReference>
<dbReference type="InterPro" id="IPR009003">
    <property type="entry name" value="Peptidase_S1_PA"/>
</dbReference>
<evidence type="ECO:0000313" key="2">
    <source>
        <dbReference type="EMBL" id="KKM68303.1"/>
    </source>
</evidence>